<dbReference type="EMBL" id="AP011532">
    <property type="protein sequence ID" value="BAI62765.1"/>
    <property type="molecule type" value="Genomic_DNA"/>
</dbReference>
<dbReference type="PANTHER" id="PTHR34217:SF1">
    <property type="entry name" value="CARBOXYPEPTIDASE 1"/>
    <property type="match status" value="1"/>
</dbReference>
<dbReference type="PANTHER" id="PTHR34217">
    <property type="entry name" value="METAL-DEPENDENT CARBOXYPEPTIDASE"/>
    <property type="match status" value="1"/>
</dbReference>
<dbReference type="AlphaFoldDB" id="D1Z243"/>
<keyword evidence="1" id="KW-0378">Hydrolase</keyword>
<feature type="binding site" evidence="2">
    <location>
        <position position="264"/>
    </location>
    <ligand>
        <name>Zn(2+)</name>
        <dbReference type="ChEBI" id="CHEBI:29105"/>
        <note>catalytic</note>
    </ligand>
</feature>
<sequence>MASAEYRELLERVREIGTLEQAAGILTWDERTCMPPGSAPDRAKQHAVMSGIIHERLTSKEMGRLIRALKKQELSVDGAVILRETERKWRLASAVPGDLVKEASRAQSEAMNAWVKARAGSDFGMLEPLLDKVIGLRFEIAEHIGYEDTLYDALLDEYEPYAKSKDIDAVFSRLKKKLIPIASKILNEPCLDGAVPKGTYPVEAQGAFVAGLAADMGFDLNRGRIDVSAHPFTSGACRDVRITVRYNEADPSYVVFPAMHEAGHALYEQGFLEKYYGTPLAEGVSMGIHESQSRLWENMVGRSEAFWSFYYPKFRQAYPAFKKMSPGAFYRHVNAVKRSYIRTDADEVTYNLHIMLRYDVERALFENKIKTPDIPSYWNELFEKYLGIPVTDDASGCLQDIHWSGGNFGYFPTYTLGNLYAAQFWHAAKSQVPGLEDSIAAGDTGALLGWLRKNVHRHGKRYGAATLVKKATGEALNEDYFVRYIKEKYGKLYGISL</sequence>
<keyword evidence="1" id="KW-0482">Metalloprotease</keyword>
<feature type="active site" description="Proton donor/acceptor" evidence="3">
    <location>
        <position position="261"/>
    </location>
</feature>
<keyword evidence="5" id="KW-1185">Reference proteome</keyword>
<name>D1Z243_METPS</name>
<keyword evidence="2" id="KW-0862">Zinc</keyword>
<comment type="catalytic activity">
    <reaction evidence="1">
        <text>Release of a C-terminal amino acid with broad specificity, except for -Pro.</text>
        <dbReference type="EC" id="3.4.17.19"/>
    </reaction>
</comment>
<evidence type="ECO:0000256" key="2">
    <source>
        <dbReference type="PIRSR" id="PIRSR006615-1"/>
    </source>
</evidence>
<feature type="binding site" evidence="2">
    <location>
        <position position="290"/>
    </location>
    <ligand>
        <name>Zn(2+)</name>
        <dbReference type="ChEBI" id="CHEBI:29105"/>
        <note>catalytic</note>
    </ligand>
</feature>
<dbReference type="STRING" id="304371.MCP_2693"/>
<dbReference type="GO" id="GO:0004181">
    <property type="term" value="F:metallocarboxypeptidase activity"/>
    <property type="evidence" value="ECO:0007669"/>
    <property type="project" value="UniProtKB-UniRule"/>
</dbReference>
<comment type="function">
    <text evidence="1">Broad specificity carboxypetidase that releases amino acids sequentially from the C-terminus, including neutral, aromatic, polar and basic residues.</text>
</comment>
<feature type="binding site" evidence="2">
    <location>
        <position position="260"/>
    </location>
    <ligand>
        <name>Zn(2+)</name>
        <dbReference type="ChEBI" id="CHEBI:29105"/>
        <note>catalytic</note>
    </ligand>
</feature>
<organism evidence="4 5">
    <name type="scientific">Methanocella paludicola (strain DSM 17711 / JCM 13418 / NBRC 101707 / SANAE)</name>
    <dbReference type="NCBI Taxonomy" id="304371"/>
    <lineage>
        <taxon>Archaea</taxon>
        <taxon>Methanobacteriati</taxon>
        <taxon>Methanobacteriota</taxon>
        <taxon>Stenosarchaea group</taxon>
        <taxon>Methanomicrobia</taxon>
        <taxon>Methanocellales</taxon>
        <taxon>Methanocellaceae</taxon>
        <taxon>Methanocella</taxon>
    </lineage>
</organism>
<dbReference type="PIRSF" id="PIRSF006615">
    <property type="entry name" value="Zn_crbxpep_Taq"/>
    <property type="match status" value="1"/>
</dbReference>
<dbReference type="GeneID" id="8682404"/>
<keyword evidence="1" id="KW-0645">Protease</keyword>
<accession>D1Z243</accession>
<dbReference type="eggNOG" id="arCOG04247">
    <property type="taxonomic scope" value="Archaea"/>
</dbReference>
<protein>
    <recommendedName>
        <fullName evidence="1">Metal-dependent carboxypeptidase</fullName>
        <ecNumber evidence="1">3.4.17.19</ecNumber>
    </recommendedName>
</protein>
<dbReference type="PROSITE" id="PS52034">
    <property type="entry name" value="PEPTIDASE_M32"/>
    <property type="match status" value="1"/>
</dbReference>
<reference evidence="5" key="3">
    <citation type="journal article" date="2011" name="PLoS ONE">
        <title>Genome sequence of a mesophilic hydrogenotrophic methanogen Methanocella paludicola, the first cultivated representative of the order Methanocellales.</title>
        <authorList>
            <person name="Sakai S."/>
            <person name="Takaki Y."/>
            <person name="Shimamura S."/>
            <person name="Sekine M."/>
            <person name="Tajima T."/>
            <person name="Kosugi H."/>
            <person name="Ichikawa N."/>
            <person name="Tasumi E."/>
            <person name="Hiraki A.T."/>
            <person name="Shimizu A."/>
            <person name="Kato Y."/>
            <person name="Nishiko R."/>
            <person name="Mori K."/>
            <person name="Fujita N."/>
            <person name="Imachi H."/>
            <person name="Takai K."/>
        </authorList>
    </citation>
    <scope>NUCLEOTIDE SEQUENCE [LARGE SCALE GENOMIC DNA]</scope>
    <source>
        <strain evidence="5">DSM 17711 / JCM 13418 / NBRC 101707 / SANAE</strain>
    </source>
</reference>
<comment type="cofactor">
    <cofactor evidence="2">
        <name>Zn(2+)</name>
        <dbReference type="ChEBI" id="CHEBI:29105"/>
    </cofactor>
    <text evidence="2">Binds 1 zinc ion per subunit.</text>
</comment>
<dbReference type="PATRIC" id="fig|304371.9.peg.2756"/>
<keyword evidence="1 4" id="KW-0121">Carboxypeptidase</keyword>
<dbReference type="GO" id="GO:0006508">
    <property type="term" value="P:proteolysis"/>
    <property type="evidence" value="ECO:0007669"/>
    <property type="project" value="UniProtKB-UniRule"/>
</dbReference>
<keyword evidence="1 2" id="KW-0479">Metal-binding</keyword>
<evidence type="ECO:0000313" key="5">
    <source>
        <dbReference type="Proteomes" id="UP000001882"/>
    </source>
</evidence>
<dbReference type="SUPFAM" id="SSF55486">
    <property type="entry name" value="Metalloproteases ('zincins'), catalytic domain"/>
    <property type="match status" value="1"/>
</dbReference>
<dbReference type="InterPro" id="IPR001333">
    <property type="entry name" value="Peptidase_M32_Taq"/>
</dbReference>
<evidence type="ECO:0000256" key="3">
    <source>
        <dbReference type="PIRSR" id="PIRSR006615-2"/>
    </source>
</evidence>
<dbReference type="Gene3D" id="1.10.1370.30">
    <property type="match status" value="1"/>
</dbReference>
<dbReference type="PRINTS" id="PR00998">
    <property type="entry name" value="CRBOXYPTASET"/>
</dbReference>
<gene>
    <name evidence="4" type="ordered locus">MCP_2693</name>
</gene>
<dbReference type="KEGG" id="mpd:MCP_2693"/>
<dbReference type="RefSeq" id="WP_012901439.1">
    <property type="nucleotide sequence ID" value="NC_013665.1"/>
</dbReference>
<dbReference type="CDD" id="cd06460">
    <property type="entry name" value="M32_Taq"/>
    <property type="match status" value="1"/>
</dbReference>
<dbReference type="GO" id="GO:0046872">
    <property type="term" value="F:metal ion binding"/>
    <property type="evidence" value="ECO:0007669"/>
    <property type="project" value="UniProtKB-KW"/>
</dbReference>
<reference evidence="4 5" key="1">
    <citation type="journal article" date="2007" name="Appl. Environ. Microbiol.">
        <title>Isolation of key methanogens for global methane emission from rice paddy fields: a novel isolate affiliated with the clone cluster rice cluster I.</title>
        <authorList>
            <person name="Sakai S."/>
            <person name="Imachi H."/>
            <person name="Sekiguchi Y."/>
            <person name="Ohashi A."/>
            <person name="Harada H."/>
            <person name="Kamagata Y."/>
        </authorList>
    </citation>
    <scope>NUCLEOTIDE SEQUENCE [LARGE SCALE GENOMIC DNA]</scope>
    <source>
        <strain evidence="5">DSM 17711 / JCM 13418 / NBRC 101707 / SANAE</strain>
    </source>
</reference>
<proteinExistence type="inferred from homology"/>
<dbReference type="Proteomes" id="UP000001882">
    <property type="component" value="Chromosome"/>
</dbReference>
<dbReference type="Pfam" id="PF02074">
    <property type="entry name" value="Peptidase_M32"/>
    <property type="match status" value="1"/>
</dbReference>
<reference evidence="4 5" key="2">
    <citation type="journal article" date="2008" name="Int. J. Syst. Evol. Microbiol.">
        <title>Methanocella paludicola gen. nov., sp. nov., a methane-producing archaeon, the first isolate of the lineage 'Rice Cluster I', and proposal of the new archaeal order Methanocellales ord. nov.</title>
        <authorList>
            <person name="Sakai S."/>
            <person name="Imachi H."/>
            <person name="Hanada S."/>
            <person name="Ohashi A."/>
            <person name="Harada H."/>
            <person name="Kamagata Y."/>
        </authorList>
    </citation>
    <scope>NUCLEOTIDE SEQUENCE [LARGE SCALE GENOMIC DNA]</scope>
    <source>
        <strain evidence="5">DSM 17711 / JCM 13418 / NBRC 101707 / SANAE</strain>
    </source>
</reference>
<comment type="similarity">
    <text evidence="1">Belongs to the peptidase M32 family.</text>
</comment>
<evidence type="ECO:0000256" key="1">
    <source>
        <dbReference type="PIRNR" id="PIRNR006615"/>
    </source>
</evidence>
<evidence type="ECO:0000313" key="4">
    <source>
        <dbReference type="EMBL" id="BAI62765.1"/>
    </source>
</evidence>
<dbReference type="InParanoid" id="D1Z243"/>
<dbReference type="EC" id="3.4.17.19" evidence="1"/>